<sequence>MESAQKNDAPPRIYEGLTSPESVYHSLHFQNPGGNKTALDSKAPKLPSVSKPGSELWHLQDNIFYLSWHGPGNCQSAEAFCRKRNATLAISYQHNRSEVLCSCMLFSAPEAAHCGAYHGWLCEKRAYRSQTDNDMFSE</sequence>
<protein>
    <submittedName>
        <fullName evidence="1">Uncharacterized protein</fullName>
    </submittedName>
</protein>
<keyword evidence="2" id="KW-1185">Reference proteome</keyword>
<accession>A0A8T2PHL9</accession>
<organism evidence="1 2">
    <name type="scientific">Albula glossodonta</name>
    <name type="common">roundjaw bonefish</name>
    <dbReference type="NCBI Taxonomy" id="121402"/>
    <lineage>
        <taxon>Eukaryota</taxon>
        <taxon>Metazoa</taxon>
        <taxon>Chordata</taxon>
        <taxon>Craniata</taxon>
        <taxon>Vertebrata</taxon>
        <taxon>Euteleostomi</taxon>
        <taxon>Actinopterygii</taxon>
        <taxon>Neopterygii</taxon>
        <taxon>Teleostei</taxon>
        <taxon>Albuliformes</taxon>
        <taxon>Albulidae</taxon>
        <taxon>Albula</taxon>
    </lineage>
</organism>
<gene>
    <name evidence="1" type="ORF">JZ751_022930</name>
</gene>
<name>A0A8T2PHL9_9TELE</name>
<dbReference type="OrthoDB" id="8958581at2759"/>
<reference evidence="1" key="1">
    <citation type="thesis" date="2021" institute="BYU ScholarsArchive" country="Provo, UT, USA">
        <title>Applications of and Algorithms for Genome Assembly and Genomic Analyses with an Emphasis on Marine Teleosts.</title>
        <authorList>
            <person name="Pickett B.D."/>
        </authorList>
    </citation>
    <scope>NUCLEOTIDE SEQUENCE</scope>
    <source>
        <strain evidence="1">HI-2016</strain>
    </source>
</reference>
<dbReference type="AlphaFoldDB" id="A0A8T2PHL9"/>
<evidence type="ECO:0000313" key="1">
    <source>
        <dbReference type="EMBL" id="KAG9351679.1"/>
    </source>
</evidence>
<comment type="caution">
    <text evidence="1">The sequence shown here is derived from an EMBL/GenBank/DDBJ whole genome shotgun (WGS) entry which is preliminary data.</text>
</comment>
<evidence type="ECO:0000313" key="2">
    <source>
        <dbReference type="Proteomes" id="UP000824540"/>
    </source>
</evidence>
<proteinExistence type="predicted"/>
<dbReference type="Proteomes" id="UP000824540">
    <property type="component" value="Unassembled WGS sequence"/>
</dbReference>
<dbReference type="EMBL" id="JAFBMS010000006">
    <property type="protein sequence ID" value="KAG9351679.1"/>
    <property type="molecule type" value="Genomic_DNA"/>
</dbReference>